<feature type="transmembrane region" description="Helical" evidence="1">
    <location>
        <begin position="138"/>
        <end position="158"/>
    </location>
</feature>
<dbReference type="RefSeq" id="WP_262683003.1">
    <property type="nucleotide sequence ID" value="NZ_JAOQIO010000007.1"/>
</dbReference>
<sequence length="227" mass="26321">MLHQLFINDQIPFRRNGLLQGLIISYVIFWVWMSIEPYNSFGWWLENLLIFAAGVTLLLTYRWFHFTNLSYLQIVLFLALHTFGAHYSYNTNPVDKLIHSLFEFPRDEYDRVVHFCYGLLMAYPIRELIIRLMKPSGSWVYYLTPALVLGSGAFYELIEMWTAFIVAPDIGTLFLGTQGDPWDAQHDMAVALYGSIIAMIVTAVVKVMTNKPVVARQPKEQRRTEAL</sequence>
<dbReference type="InterPro" id="IPR014509">
    <property type="entry name" value="YjdF-like"/>
</dbReference>
<comment type="caution">
    <text evidence="2">The sequence shown here is derived from an EMBL/GenBank/DDBJ whole genome shotgun (WGS) entry which is preliminary data.</text>
</comment>
<evidence type="ECO:0000313" key="3">
    <source>
        <dbReference type="Proteomes" id="UP001652445"/>
    </source>
</evidence>
<keyword evidence="1" id="KW-1133">Transmembrane helix</keyword>
<name>A0ABT2U9Y5_9BACL</name>
<accession>A0ABT2U9Y5</accession>
<dbReference type="EMBL" id="JAOQIO010000007">
    <property type="protein sequence ID" value="MCU6791453.1"/>
    <property type="molecule type" value="Genomic_DNA"/>
</dbReference>
<protein>
    <submittedName>
        <fullName evidence="2">DUF2238 domain-containing protein</fullName>
    </submittedName>
</protein>
<gene>
    <name evidence="2" type="ORF">OB236_04835</name>
</gene>
<feature type="transmembrane region" description="Helical" evidence="1">
    <location>
        <begin position="109"/>
        <end position="126"/>
    </location>
</feature>
<proteinExistence type="predicted"/>
<feature type="transmembrane region" description="Helical" evidence="1">
    <location>
        <begin position="71"/>
        <end position="89"/>
    </location>
</feature>
<keyword evidence="1" id="KW-0472">Membrane</keyword>
<reference evidence="2 3" key="1">
    <citation type="submission" date="2022-09" db="EMBL/GenBank/DDBJ databases">
        <authorList>
            <person name="Han X.L."/>
            <person name="Wang Q."/>
            <person name="Lu T."/>
        </authorList>
    </citation>
    <scope>NUCLEOTIDE SEQUENCE [LARGE SCALE GENOMIC DNA]</scope>
    <source>
        <strain evidence="2 3">WQ 127069</strain>
    </source>
</reference>
<dbReference type="Proteomes" id="UP001652445">
    <property type="component" value="Unassembled WGS sequence"/>
</dbReference>
<evidence type="ECO:0000313" key="2">
    <source>
        <dbReference type="EMBL" id="MCU6791453.1"/>
    </source>
</evidence>
<feature type="transmembrane region" description="Helical" evidence="1">
    <location>
        <begin position="41"/>
        <end position="64"/>
    </location>
</feature>
<feature type="transmembrane region" description="Helical" evidence="1">
    <location>
        <begin position="190"/>
        <end position="209"/>
    </location>
</feature>
<dbReference type="Pfam" id="PF09997">
    <property type="entry name" value="DUF2238"/>
    <property type="match status" value="1"/>
</dbReference>
<organism evidence="2 3">
    <name type="scientific">Paenibacillus baimaensis</name>
    <dbReference type="NCBI Taxonomy" id="2982185"/>
    <lineage>
        <taxon>Bacteria</taxon>
        <taxon>Bacillati</taxon>
        <taxon>Bacillota</taxon>
        <taxon>Bacilli</taxon>
        <taxon>Bacillales</taxon>
        <taxon>Paenibacillaceae</taxon>
        <taxon>Paenibacillus</taxon>
    </lineage>
</organism>
<evidence type="ECO:0000256" key="1">
    <source>
        <dbReference type="SAM" id="Phobius"/>
    </source>
</evidence>
<dbReference type="InterPro" id="IPR058534">
    <property type="entry name" value="YjdF"/>
</dbReference>
<keyword evidence="1" id="KW-0812">Transmembrane</keyword>
<keyword evidence="3" id="KW-1185">Reference proteome</keyword>
<dbReference type="PIRSF" id="PIRSF020606">
    <property type="entry name" value="UCP020606"/>
    <property type="match status" value="1"/>
</dbReference>
<feature type="transmembrane region" description="Helical" evidence="1">
    <location>
        <begin position="17"/>
        <end position="35"/>
    </location>
</feature>